<dbReference type="RefSeq" id="WP_203005987.1">
    <property type="nucleotide sequence ID" value="NZ_JADWYU010000229.1"/>
</dbReference>
<evidence type="ECO:0000313" key="2">
    <source>
        <dbReference type="Proteomes" id="UP000604475"/>
    </source>
</evidence>
<evidence type="ECO:0000313" key="1">
    <source>
        <dbReference type="EMBL" id="MBL7628046.1"/>
    </source>
</evidence>
<dbReference type="PROSITE" id="PS51318">
    <property type="entry name" value="TAT"/>
    <property type="match status" value="1"/>
</dbReference>
<name>A0A937RLD9_9ACTN</name>
<dbReference type="InterPro" id="IPR011990">
    <property type="entry name" value="TPR-like_helical_dom_sf"/>
</dbReference>
<gene>
    <name evidence="1" type="ORF">I7412_12865</name>
</gene>
<dbReference type="SUPFAM" id="SSF48452">
    <property type="entry name" value="TPR-like"/>
    <property type="match status" value="1"/>
</dbReference>
<accession>A0A937RLD9</accession>
<proteinExistence type="predicted"/>
<comment type="caution">
    <text evidence="1">The sequence shown here is derived from an EMBL/GenBank/DDBJ whole genome shotgun (WGS) entry which is preliminary data.</text>
</comment>
<dbReference type="Gene3D" id="1.25.40.10">
    <property type="entry name" value="Tetratricopeptide repeat domain"/>
    <property type="match status" value="1"/>
</dbReference>
<protein>
    <recommendedName>
        <fullName evidence="3">Transcriptional regulator</fullName>
    </recommendedName>
</protein>
<evidence type="ECO:0008006" key="3">
    <source>
        <dbReference type="Google" id="ProtNLM"/>
    </source>
</evidence>
<organism evidence="1 2">
    <name type="scientific">Frankia nepalensis</name>
    <dbReference type="NCBI Taxonomy" id="1836974"/>
    <lineage>
        <taxon>Bacteria</taxon>
        <taxon>Bacillati</taxon>
        <taxon>Actinomycetota</taxon>
        <taxon>Actinomycetes</taxon>
        <taxon>Frankiales</taxon>
        <taxon>Frankiaceae</taxon>
        <taxon>Frankia</taxon>
    </lineage>
</organism>
<dbReference type="InterPro" id="IPR006311">
    <property type="entry name" value="TAT_signal"/>
</dbReference>
<keyword evidence="2" id="KW-1185">Reference proteome</keyword>
<dbReference type="AlphaFoldDB" id="A0A937RLD9"/>
<reference evidence="1" key="1">
    <citation type="submission" date="2020-12" db="EMBL/GenBank/DDBJ databases">
        <title>Genomic characterization of non-nitrogen-fixing Frankia strains.</title>
        <authorList>
            <person name="Carlos-Shanley C."/>
            <person name="Guerra T."/>
            <person name="Hahn D."/>
        </authorList>
    </citation>
    <scope>NUCLEOTIDE SEQUENCE</scope>
    <source>
        <strain evidence="1">CN6</strain>
    </source>
</reference>
<dbReference type="Proteomes" id="UP000604475">
    <property type="component" value="Unassembled WGS sequence"/>
</dbReference>
<dbReference type="EMBL" id="JAEACQ010000167">
    <property type="protein sequence ID" value="MBL7628046.1"/>
    <property type="molecule type" value="Genomic_DNA"/>
</dbReference>
<sequence>MTSTPLERRRFLALSGLALAAAAHEWLVAEPARIAAALAGKTADSALIADLADGVDLLRRLDDKLGGQAVHGLATEQFGLVVRLLQHARYTQADGRSLYAIAAELARIAGWTSYDAGDHGTAQRYYLVGLRAAHEADAPGIGANILRCMAEQAYTAGDPHTAVDLLRSARAGARGRLTATESAVHAGILAIAYGRANDPKAAYVAADEAQKYIAQARPDNDPPYIYWAGPNTISLSVGSALLAAGQAQAALPHLQASVDSTAQDIPRDGLVHRMILARALARAGNPDQAVRLVHDAIDLSAVAASPSVVGYFTEACEEIRATGHPGVKDLTEHLGTLTRPEEV</sequence>